<dbReference type="InterPro" id="IPR036709">
    <property type="entry name" value="Autotransporte_beta_dom_sf"/>
</dbReference>
<protein>
    <submittedName>
        <fullName evidence="4">Autotransporter</fullName>
    </submittedName>
</protein>
<gene>
    <name evidence="4" type="ORF">ALQ94_100719</name>
</gene>
<dbReference type="Gene3D" id="2.160.20.20">
    <property type="match status" value="1"/>
</dbReference>
<keyword evidence="2" id="KW-0812">Transmembrane</keyword>
<keyword evidence="2" id="KW-1133">Transmembrane helix</keyword>
<dbReference type="PRINTS" id="PR01484">
    <property type="entry name" value="PRTACTNFAMLY"/>
</dbReference>
<dbReference type="InterPro" id="IPR012332">
    <property type="entry name" value="Autotransporter_pectin_lyase_C"/>
</dbReference>
<name>A0A3M2WYT5_PSEA0</name>
<dbReference type="SMART" id="SM00869">
    <property type="entry name" value="Autotransporter"/>
    <property type="match status" value="1"/>
</dbReference>
<dbReference type="PROSITE" id="PS51208">
    <property type="entry name" value="AUTOTRANSPORTER"/>
    <property type="match status" value="1"/>
</dbReference>
<dbReference type="CDD" id="cd01343">
    <property type="entry name" value="PL1_Passenger_AT"/>
    <property type="match status" value="1"/>
</dbReference>
<dbReference type="Pfam" id="PF03212">
    <property type="entry name" value="Pertactin"/>
    <property type="match status" value="1"/>
</dbReference>
<dbReference type="InterPro" id="IPR006315">
    <property type="entry name" value="OM_autotransptr_brl_dom"/>
</dbReference>
<dbReference type="InterPro" id="IPR005546">
    <property type="entry name" value="Autotransporte_beta"/>
</dbReference>
<evidence type="ECO:0000256" key="1">
    <source>
        <dbReference type="ARBA" id="ARBA00022729"/>
    </source>
</evidence>
<dbReference type="NCBIfam" id="TIGR01414">
    <property type="entry name" value="autotrans_barl"/>
    <property type="match status" value="1"/>
</dbReference>
<evidence type="ECO:0000256" key="2">
    <source>
        <dbReference type="SAM" id="Phobius"/>
    </source>
</evidence>
<evidence type="ECO:0000313" key="5">
    <source>
        <dbReference type="Proteomes" id="UP000277952"/>
    </source>
</evidence>
<evidence type="ECO:0000259" key="3">
    <source>
        <dbReference type="PROSITE" id="PS51208"/>
    </source>
</evidence>
<evidence type="ECO:0000313" key="4">
    <source>
        <dbReference type="EMBL" id="RML56652.1"/>
    </source>
</evidence>
<dbReference type="InterPro" id="IPR003991">
    <property type="entry name" value="Pertactin_virulence_factor"/>
</dbReference>
<reference evidence="4 5" key="1">
    <citation type="submission" date="2018-08" db="EMBL/GenBank/DDBJ databases">
        <title>Recombination of ecologically and evolutionarily significant loci maintains genetic cohesion in the Pseudomonas syringae species complex.</title>
        <authorList>
            <person name="Dillon M."/>
            <person name="Thakur S."/>
            <person name="Almeida R.N.D."/>
            <person name="Weir B.S."/>
            <person name="Guttman D.S."/>
        </authorList>
    </citation>
    <scope>NUCLEOTIDE SEQUENCE [LARGE SCALE GENOMIC DNA]</scope>
    <source>
        <strain evidence="4 5">19322</strain>
    </source>
</reference>
<dbReference type="PANTHER" id="PTHR35037:SF7">
    <property type="entry name" value="AUTOTRANSPORTER"/>
    <property type="match status" value="1"/>
</dbReference>
<dbReference type="InterPro" id="IPR051551">
    <property type="entry name" value="Autotransporter_adhesion"/>
</dbReference>
<proteinExistence type="predicted"/>
<dbReference type="Proteomes" id="UP000277952">
    <property type="component" value="Unassembled WGS sequence"/>
</dbReference>
<dbReference type="Gene3D" id="2.40.128.130">
    <property type="entry name" value="Autotransporter beta-domain"/>
    <property type="match status" value="1"/>
</dbReference>
<dbReference type="EMBL" id="RBNS01000062">
    <property type="protein sequence ID" value="RML56652.1"/>
    <property type="molecule type" value="Genomic_DNA"/>
</dbReference>
<dbReference type="Pfam" id="PF03797">
    <property type="entry name" value="Autotransporter"/>
    <property type="match status" value="1"/>
</dbReference>
<feature type="domain" description="Autotransporter" evidence="3">
    <location>
        <begin position="524"/>
        <end position="792"/>
    </location>
</feature>
<dbReference type="GO" id="GO:0019867">
    <property type="term" value="C:outer membrane"/>
    <property type="evidence" value="ECO:0007669"/>
    <property type="project" value="InterPro"/>
</dbReference>
<feature type="transmembrane region" description="Helical" evidence="2">
    <location>
        <begin position="12"/>
        <end position="31"/>
    </location>
</feature>
<comment type="caution">
    <text evidence="4">The sequence shown here is derived from an EMBL/GenBank/DDBJ whole genome shotgun (WGS) entry which is preliminary data.</text>
</comment>
<dbReference type="SUPFAM" id="SSF51126">
    <property type="entry name" value="Pectin lyase-like"/>
    <property type="match status" value="1"/>
</dbReference>
<keyword evidence="1" id="KW-0732">Signal</keyword>
<accession>A0A3M2WYT5</accession>
<dbReference type="InterPro" id="IPR004899">
    <property type="entry name" value="Pertactin_central"/>
</dbReference>
<organism evidence="4 5">
    <name type="scientific">Pseudomonas amygdali pv. morsprunorum</name>
    <dbReference type="NCBI Taxonomy" id="129138"/>
    <lineage>
        <taxon>Bacteria</taxon>
        <taxon>Pseudomonadati</taxon>
        <taxon>Pseudomonadota</taxon>
        <taxon>Gammaproteobacteria</taxon>
        <taxon>Pseudomonadales</taxon>
        <taxon>Pseudomonadaceae</taxon>
        <taxon>Pseudomonas</taxon>
        <taxon>Pseudomonas amygdali</taxon>
    </lineage>
</organism>
<sequence>MWEVSCFFKVEFFIFVGAILKECLLFLLGVIMRDLAMSVRSGAGCQTVLSALTLVIGLNSFIRSDTVQAQSDLPSALSIDFYSEDDERIIVADDVLNIDSTYEPDNYTVLGRGRINLFAGAIANQVLLRDASAIAQIDDSVVRDGLYVLGGKAYVANSRIDNASGNGVISTAEKVHNDFHGAFIELDDSVVTGLGAGVMVGPLSELYLKGTTAFGIAEGIYGDGVRVAGGMLHVSGASNLEGVYRGLYVVDGTGNVPDSIPLFNKIFIDGSTLKGQQGPSILIKTKEVATEIAVVNGASLISGNGNLVEATGGGKTDFNVDNSNLNGNLVADDTSTLNVTLQNGAQLNGDIINGNTLAITSGGQWQIQGDNAVKSLSMQGGSVGFGGEGFHTLSLNELSGSGTFGMRVDLDNGVGDLINVNGQASGQFGLRVRNTGVEVISDDMQPLKVVHTEGGDAQFSLLGGRVDLGAYSYLLEQQGNDWFVVGRDKVISPSTQSALALYSAAPAIWMSELSTLRSRMGEVRASGQAGGWMRAYGSRLNATTSDGVDYRQKQSGLSLGADEPVEVSNGRLLVGVLGGYSTSDLDLSRGTTGKVASYYAGAYGTWLSDDGYYVDGVLKLNHFRNKADVAMSDASKAKGDYSNTGVGGWVEVGRHIKLTDDYFLEPFAQLSSVVVQGQELRLDNGMKAKNARTRSVLGKVGTSLGRTVALKDGGVLQPYVRVAVAQEFSRRNEVKANDVKFDNSLFGSRGELGAGVSVSLSERLKLHADVDYMKGQHIEQPWGANVGLRLTF</sequence>
<dbReference type="AlphaFoldDB" id="A0A3M2WYT5"/>
<dbReference type="InterPro" id="IPR011050">
    <property type="entry name" value="Pectin_lyase_fold/virulence"/>
</dbReference>
<dbReference type="PANTHER" id="PTHR35037">
    <property type="entry name" value="C-TERMINAL REGION OF AIDA-LIKE PROTEIN"/>
    <property type="match status" value="1"/>
</dbReference>
<dbReference type="SUPFAM" id="SSF103515">
    <property type="entry name" value="Autotransporter"/>
    <property type="match status" value="1"/>
</dbReference>
<keyword evidence="2" id="KW-0472">Membrane</keyword>